<evidence type="ECO:0000313" key="2">
    <source>
        <dbReference type="EMBL" id="GFO45853.1"/>
    </source>
</evidence>
<accession>A0AAV4DNH0</accession>
<evidence type="ECO:0000256" key="1">
    <source>
        <dbReference type="SAM" id="Phobius"/>
    </source>
</evidence>
<organism evidence="2 3">
    <name type="scientific">Plakobranchus ocellatus</name>
    <dbReference type="NCBI Taxonomy" id="259542"/>
    <lineage>
        <taxon>Eukaryota</taxon>
        <taxon>Metazoa</taxon>
        <taxon>Spiralia</taxon>
        <taxon>Lophotrochozoa</taxon>
        <taxon>Mollusca</taxon>
        <taxon>Gastropoda</taxon>
        <taxon>Heterobranchia</taxon>
        <taxon>Euthyneura</taxon>
        <taxon>Panpulmonata</taxon>
        <taxon>Sacoglossa</taxon>
        <taxon>Placobranchoidea</taxon>
        <taxon>Plakobranchidae</taxon>
        <taxon>Plakobranchus</taxon>
    </lineage>
</organism>
<name>A0AAV4DNH0_9GAST</name>
<feature type="transmembrane region" description="Helical" evidence="1">
    <location>
        <begin position="48"/>
        <end position="76"/>
    </location>
</feature>
<keyword evidence="1" id="KW-0812">Transmembrane</keyword>
<keyword evidence="3" id="KW-1185">Reference proteome</keyword>
<dbReference type="AlphaFoldDB" id="A0AAV4DNH0"/>
<comment type="caution">
    <text evidence="2">The sequence shown here is derived from an EMBL/GenBank/DDBJ whole genome shotgun (WGS) entry which is preliminary data.</text>
</comment>
<reference evidence="2 3" key="1">
    <citation type="journal article" date="2021" name="Elife">
        <title>Chloroplast acquisition without the gene transfer in kleptoplastic sea slugs, Plakobranchus ocellatus.</title>
        <authorList>
            <person name="Maeda T."/>
            <person name="Takahashi S."/>
            <person name="Yoshida T."/>
            <person name="Shimamura S."/>
            <person name="Takaki Y."/>
            <person name="Nagai Y."/>
            <person name="Toyoda A."/>
            <person name="Suzuki Y."/>
            <person name="Arimoto A."/>
            <person name="Ishii H."/>
            <person name="Satoh N."/>
            <person name="Nishiyama T."/>
            <person name="Hasebe M."/>
            <person name="Maruyama T."/>
            <person name="Minagawa J."/>
            <person name="Obokata J."/>
            <person name="Shigenobu S."/>
        </authorList>
    </citation>
    <scope>NUCLEOTIDE SEQUENCE [LARGE SCALE GENOMIC DNA]</scope>
</reference>
<evidence type="ECO:0000313" key="3">
    <source>
        <dbReference type="Proteomes" id="UP000735302"/>
    </source>
</evidence>
<keyword evidence="1" id="KW-1133">Transmembrane helix</keyword>
<dbReference type="EMBL" id="BLXT01008083">
    <property type="protein sequence ID" value="GFO45853.1"/>
    <property type="molecule type" value="Genomic_DNA"/>
</dbReference>
<sequence>MDSTEAQDNGSTGLMATGQPLDIWTGQNGDLSQGALAKAFLTDEQLDIISWVVISFLLLANIAGLVCNSLSLAVFLKLGFAECSNMSLTALTIL</sequence>
<gene>
    <name evidence="2" type="ORF">PoB_007235800</name>
</gene>
<dbReference type="Proteomes" id="UP000735302">
    <property type="component" value="Unassembled WGS sequence"/>
</dbReference>
<keyword evidence="1" id="KW-0472">Membrane</keyword>
<protein>
    <recommendedName>
        <fullName evidence="4">G-protein coupled receptors family 1 profile domain-containing protein</fullName>
    </recommendedName>
</protein>
<proteinExistence type="predicted"/>
<evidence type="ECO:0008006" key="4">
    <source>
        <dbReference type="Google" id="ProtNLM"/>
    </source>
</evidence>